<dbReference type="SUPFAM" id="SSF52317">
    <property type="entry name" value="Class I glutamine amidotransferase-like"/>
    <property type="match status" value="1"/>
</dbReference>
<feature type="active site" description="Nucleophile" evidence="3">
    <location>
        <position position="114"/>
    </location>
</feature>
<dbReference type="PIRSF" id="PIRSF028757">
    <property type="entry name" value="LD-carboxypeptidase"/>
    <property type="match status" value="1"/>
</dbReference>
<name>A0A2H0R1I4_9BACT</name>
<dbReference type="Pfam" id="PF17676">
    <property type="entry name" value="Peptidase_S66C"/>
    <property type="match status" value="1"/>
</dbReference>
<reference evidence="6 7" key="1">
    <citation type="submission" date="2017-09" db="EMBL/GenBank/DDBJ databases">
        <title>Depth-based differentiation of microbial function through sediment-hosted aquifers and enrichment of novel symbionts in the deep terrestrial subsurface.</title>
        <authorList>
            <person name="Probst A.J."/>
            <person name="Ladd B."/>
            <person name="Jarett J.K."/>
            <person name="Geller-Mcgrath D.E."/>
            <person name="Sieber C.M."/>
            <person name="Emerson J.B."/>
            <person name="Anantharaman K."/>
            <person name="Thomas B.C."/>
            <person name="Malmstrom R."/>
            <person name="Stieglmeier M."/>
            <person name="Klingl A."/>
            <person name="Woyke T."/>
            <person name="Ryan C.M."/>
            <person name="Banfield J.F."/>
        </authorList>
    </citation>
    <scope>NUCLEOTIDE SEQUENCE [LARGE SCALE GENOMIC DNA]</scope>
    <source>
        <strain evidence="6">CG10_big_fil_rev_8_21_14_0_10_34_34</strain>
    </source>
</reference>
<dbReference type="AlphaFoldDB" id="A0A2H0R1I4"/>
<evidence type="ECO:0000259" key="5">
    <source>
        <dbReference type="Pfam" id="PF17676"/>
    </source>
</evidence>
<dbReference type="InterPro" id="IPR029062">
    <property type="entry name" value="Class_I_gatase-like"/>
</dbReference>
<comment type="caution">
    <text evidence="6">The sequence shown here is derived from an EMBL/GenBank/DDBJ whole genome shotgun (WGS) entry which is preliminary data.</text>
</comment>
<evidence type="ECO:0000256" key="2">
    <source>
        <dbReference type="ARBA" id="ARBA00022801"/>
    </source>
</evidence>
<organism evidence="6 7">
    <name type="scientific">Candidatus Zambryskibacteria bacterium CG10_big_fil_rev_8_21_14_0_10_34_34</name>
    <dbReference type="NCBI Taxonomy" id="1975114"/>
    <lineage>
        <taxon>Bacteria</taxon>
        <taxon>Candidatus Zambryskiibacteriota</taxon>
    </lineage>
</organism>
<protein>
    <submittedName>
        <fullName evidence="6">LD-carboxypeptidase</fullName>
    </submittedName>
</protein>
<dbReference type="InterPro" id="IPR027478">
    <property type="entry name" value="LdcA_N"/>
</dbReference>
<dbReference type="InterPro" id="IPR040921">
    <property type="entry name" value="Peptidase_S66C"/>
</dbReference>
<feature type="active site" description="Charge relay system" evidence="3">
    <location>
        <position position="315"/>
    </location>
</feature>
<dbReference type="EMBL" id="PCXM01000002">
    <property type="protein sequence ID" value="PIR40363.1"/>
    <property type="molecule type" value="Genomic_DNA"/>
</dbReference>
<feature type="active site" description="Charge relay system" evidence="3">
    <location>
        <position position="242"/>
    </location>
</feature>
<comment type="similarity">
    <text evidence="1">Belongs to the peptidase S66 family.</text>
</comment>
<evidence type="ECO:0000313" key="7">
    <source>
        <dbReference type="Proteomes" id="UP000230828"/>
    </source>
</evidence>
<keyword evidence="2" id="KW-0378">Hydrolase</keyword>
<dbReference type="PANTHER" id="PTHR30237">
    <property type="entry name" value="MURAMOYLTETRAPEPTIDE CARBOXYPEPTIDASE"/>
    <property type="match status" value="1"/>
</dbReference>
<evidence type="ECO:0000259" key="4">
    <source>
        <dbReference type="Pfam" id="PF02016"/>
    </source>
</evidence>
<dbReference type="Gene3D" id="3.50.30.60">
    <property type="entry name" value="LD-carboxypeptidase A C-terminal domain-like"/>
    <property type="match status" value="1"/>
</dbReference>
<dbReference type="Proteomes" id="UP000230828">
    <property type="component" value="Unassembled WGS sequence"/>
</dbReference>
<dbReference type="PANTHER" id="PTHR30237:SF4">
    <property type="entry name" value="LD-CARBOXYPEPTIDASE C-TERMINAL DOMAIN-CONTAINING PROTEIN"/>
    <property type="match status" value="1"/>
</dbReference>
<sequence length="345" mass="39333">MTYKKPQKLNQGDTVAIVSPSWGGPSIFPHVYENGLKILNEWGLKVKEYPTARADASFLSRDHRARAKDINDAFADKEVKAIFASIGGDDSVRLLPFLDKKIIAENPKIIMGYSDITTLLVFGNLQGFVTFYGPAIMAGLSQIENLPKSFKSHVYEMLFEPKQSYEYQSYGQYCEGYLDWSKPENVGKIKELKTDTGWRFLQGSGKVEGELFGGCIEVLEFLKGTDFWPIKEFWSGKILFFETSEEKPPIDHVKWMLRNYGTQDVFEKISAVIFGRARDYSPEEKDALDNAIKSIIAEEFEKPDLPIVTNMDFGHTDPQFILPLGVKAELDFQNKKFRLVESWLE</sequence>
<keyword evidence="6" id="KW-0645">Protease</keyword>
<gene>
    <name evidence="6" type="ORF">COV33_00100</name>
</gene>
<dbReference type="Pfam" id="PF02016">
    <property type="entry name" value="Peptidase_S66"/>
    <property type="match status" value="1"/>
</dbReference>
<dbReference type="CDD" id="cd07062">
    <property type="entry name" value="Peptidase_S66_mccF_like"/>
    <property type="match status" value="1"/>
</dbReference>
<evidence type="ECO:0000313" key="6">
    <source>
        <dbReference type="EMBL" id="PIR40363.1"/>
    </source>
</evidence>
<evidence type="ECO:0000256" key="3">
    <source>
        <dbReference type="PIRSR" id="PIRSR028757-1"/>
    </source>
</evidence>
<dbReference type="InterPro" id="IPR027461">
    <property type="entry name" value="Carboxypeptidase_A_C_sf"/>
</dbReference>
<feature type="domain" description="LD-carboxypeptidase N-terminal" evidence="4">
    <location>
        <begin position="15"/>
        <end position="133"/>
    </location>
</feature>
<dbReference type="Gene3D" id="3.40.50.10740">
    <property type="entry name" value="Class I glutamine amidotransferase-like"/>
    <property type="match status" value="1"/>
</dbReference>
<dbReference type="InterPro" id="IPR040449">
    <property type="entry name" value="Peptidase_S66_N"/>
</dbReference>
<evidence type="ECO:0000256" key="1">
    <source>
        <dbReference type="ARBA" id="ARBA00010233"/>
    </source>
</evidence>
<dbReference type="GO" id="GO:0004180">
    <property type="term" value="F:carboxypeptidase activity"/>
    <property type="evidence" value="ECO:0007669"/>
    <property type="project" value="UniProtKB-KW"/>
</dbReference>
<proteinExistence type="inferred from homology"/>
<dbReference type="SUPFAM" id="SSF141986">
    <property type="entry name" value="LD-carboxypeptidase A C-terminal domain-like"/>
    <property type="match status" value="1"/>
</dbReference>
<accession>A0A2H0R1I4</accession>
<dbReference type="InterPro" id="IPR003507">
    <property type="entry name" value="S66_fam"/>
</dbReference>
<keyword evidence="6" id="KW-0121">Carboxypeptidase</keyword>
<feature type="domain" description="LD-carboxypeptidase C-terminal" evidence="5">
    <location>
        <begin position="208"/>
        <end position="330"/>
    </location>
</feature>